<evidence type="ECO:0000256" key="3">
    <source>
        <dbReference type="ARBA" id="ARBA00022729"/>
    </source>
</evidence>
<dbReference type="PROSITE" id="PS00137">
    <property type="entry name" value="SUBTILASE_HIS"/>
    <property type="match status" value="1"/>
</dbReference>
<feature type="domain" description="C5a peptidase/Subtilisin-like protease SBT2-like Fn3-like" evidence="11">
    <location>
        <begin position="603"/>
        <end position="714"/>
    </location>
</feature>
<dbReference type="InterPro" id="IPR034187">
    <property type="entry name" value="Peptidases_S8_5"/>
</dbReference>
<dbReference type="PANTHER" id="PTHR43806:SF66">
    <property type="entry name" value="SERIN ENDOPEPTIDASE"/>
    <property type="match status" value="1"/>
</dbReference>
<protein>
    <submittedName>
        <fullName evidence="12">Subtilase</fullName>
    </submittedName>
</protein>
<keyword evidence="4 7" id="KW-0378">Hydrolase</keyword>
<dbReference type="GO" id="GO:0004252">
    <property type="term" value="F:serine-type endopeptidase activity"/>
    <property type="evidence" value="ECO:0007669"/>
    <property type="project" value="UniProtKB-UniRule"/>
</dbReference>
<evidence type="ECO:0000256" key="8">
    <source>
        <dbReference type="RuleBase" id="RU003355"/>
    </source>
</evidence>
<evidence type="ECO:0000256" key="6">
    <source>
        <dbReference type="PIRSR" id="PIRSR615500-1"/>
    </source>
</evidence>
<evidence type="ECO:0000256" key="1">
    <source>
        <dbReference type="ARBA" id="ARBA00011073"/>
    </source>
</evidence>
<feature type="active site" description="Charge relay system" evidence="6 7">
    <location>
        <position position="161"/>
    </location>
</feature>
<evidence type="ECO:0000256" key="2">
    <source>
        <dbReference type="ARBA" id="ARBA00022670"/>
    </source>
</evidence>
<dbReference type="InterPro" id="IPR023828">
    <property type="entry name" value="Peptidase_S8_Ser-AS"/>
</dbReference>
<dbReference type="CDD" id="cd07489">
    <property type="entry name" value="Peptidases_S8_5"/>
    <property type="match status" value="1"/>
</dbReference>
<dbReference type="GO" id="GO:0016020">
    <property type="term" value="C:membrane"/>
    <property type="evidence" value="ECO:0007669"/>
    <property type="project" value="InterPro"/>
</dbReference>
<keyword evidence="2 7" id="KW-0645">Protease</keyword>
<dbReference type="InterPro" id="IPR023827">
    <property type="entry name" value="Peptidase_S8_Asp-AS"/>
</dbReference>
<feature type="active site" description="Charge relay system" evidence="6 7">
    <location>
        <position position="526"/>
    </location>
</feature>
<gene>
    <name evidence="12" type="ORF">K505DRAFT_255194</name>
</gene>
<feature type="active site" description="Charge relay system" evidence="6 7">
    <location>
        <position position="201"/>
    </location>
</feature>
<keyword evidence="3 9" id="KW-0732">Signal</keyword>
<dbReference type="AlphaFoldDB" id="A0A6A6WXD2"/>
<dbReference type="PROSITE" id="PS51892">
    <property type="entry name" value="SUBTILASE"/>
    <property type="match status" value="1"/>
</dbReference>
<dbReference type="Gene3D" id="2.60.40.1710">
    <property type="entry name" value="Subtilisin-like superfamily"/>
    <property type="match status" value="1"/>
</dbReference>
<dbReference type="InterPro" id="IPR015500">
    <property type="entry name" value="Peptidase_S8_subtilisin-rel"/>
</dbReference>
<dbReference type="InterPro" id="IPR022398">
    <property type="entry name" value="Peptidase_S8_His-AS"/>
</dbReference>
<dbReference type="GO" id="GO:0006508">
    <property type="term" value="P:proteolysis"/>
    <property type="evidence" value="ECO:0007669"/>
    <property type="project" value="UniProtKB-KW"/>
</dbReference>
<dbReference type="OrthoDB" id="10256524at2759"/>
<dbReference type="InterPro" id="IPR000209">
    <property type="entry name" value="Peptidase_S8/S53_dom"/>
</dbReference>
<feature type="domain" description="Peptidase S8/S53" evidence="10">
    <location>
        <begin position="152"/>
        <end position="561"/>
    </location>
</feature>
<evidence type="ECO:0000256" key="5">
    <source>
        <dbReference type="ARBA" id="ARBA00022825"/>
    </source>
</evidence>
<keyword evidence="5 7" id="KW-0720">Serine protease</keyword>
<dbReference type="PROSITE" id="PS00136">
    <property type="entry name" value="SUBTILASE_ASP"/>
    <property type="match status" value="1"/>
</dbReference>
<dbReference type="SUPFAM" id="SSF52743">
    <property type="entry name" value="Subtilisin-like"/>
    <property type="match status" value="1"/>
</dbReference>
<dbReference type="InterPro" id="IPR010435">
    <property type="entry name" value="C5a/SBT2-like_Fn3"/>
</dbReference>
<evidence type="ECO:0000259" key="11">
    <source>
        <dbReference type="Pfam" id="PF06280"/>
    </source>
</evidence>
<dbReference type="Gene3D" id="3.40.50.200">
    <property type="entry name" value="Peptidase S8/S53 domain"/>
    <property type="match status" value="2"/>
</dbReference>
<evidence type="ECO:0000256" key="4">
    <source>
        <dbReference type="ARBA" id="ARBA00022801"/>
    </source>
</evidence>
<evidence type="ECO:0000259" key="10">
    <source>
        <dbReference type="Pfam" id="PF00082"/>
    </source>
</evidence>
<evidence type="ECO:0000256" key="7">
    <source>
        <dbReference type="PROSITE-ProRule" id="PRU01240"/>
    </source>
</evidence>
<dbReference type="InterPro" id="IPR050131">
    <property type="entry name" value="Peptidase_S8_subtilisin-like"/>
</dbReference>
<dbReference type="Pfam" id="PF06280">
    <property type="entry name" value="fn3_5"/>
    <property type="match status" value="1"/>
</dbReference>
<feature type="chain" id="PRO_5025529574" evidence="9">
    <location>
        <begin position="21"/>
        <end position="867"/>
    </location>
</feature>
<accession>A0A6A6WXD2</accession>
<keyword evidence="13" id="KW-1185">Reference proteome</keyword>
<dbReference type="Pfam" id="PF00082">
    <property type="entry name" value="Peptidase_S8"/>
    <property type="match status" value="1"/>
</dbReference>
<comment type="similarity">
    <text evidence="1 7 8">Belongs to the peptidase S8 family.</text>
</comment>
<evidence type="ECO:0000313" key="13">
    <source>
        <dbReference type="Proteomes" id="UP000799757"/>
    </source>
</evidence>
<sequence length="867" mass="91948">MHWTTVLSLCGGAFLSTAAALGTNTSDIVPGAYIVEFEDDHDTNSFMQSFDSGDVAIRMKLEFKLFKGVSVQLNSGSDIKTAAENIASMGPVKRMWPIQKISMPNDKVIWNGTDRNMAANFLSKRQTGNSSDTFSPHVMTQVDRLRADGVTGKGMKIGVIDSGIDYMHPALGGCFGPGCVVSYGKSFVDENDSDPLDCEGHGTHVAGIIAAQENSFGFTGAAPGVTLGNYRVFGCGNSDTSTDKMIAAFNQAYEDGSDIITASIGGGSGWPENPVSVAAQRIVEAGVPCTFAASNDGSAGMFFPSSPANGKGAAAIASVDNTEIPSVLLEASYSTGNSSTTSFGWMVGDPGNWGNISLPLWAVPYSTSEPGQECEALPTDTPDLSQKIALIWLEACYLDEQLLNVQAYGARFVLFYSRTPGNIGRINFFIPGIDGLGMVTPNQGTQWIDLLSRNISVTANIVDPRSANSSLSTEANTETGGFVSTYSSWGPTLEMDLKPQFAAPGRYIISTYALQKGGYAVLSGTSMSCPLVAAIYALVGEVRGTLDPATIENLLSATANPNLYHDGKKAYPYLAPPVQQGGGLVQAYDAAHSTTLLSVSNLAFNDTEHLVAEANFTIKNLGTNEVTYTLSNVGAVTAYTLNVGSIWPASDNELTTEGASLSFSSDKITIPGGGEAVVSVAPTPPALDVSRLPVYSGYIALNATNGESLSLPYLGLLGSLRNATVVDKSLVGFRATNINTDVSANQTFSFPKTGEIDWDYIYPYLQVQVAFGTAILRIDVVSLDPAINTKEVLGVKIIGSIQYLPRTYMFAMTYLDTFTGMLEDGSYAPEGTVKFLIRALRVLGDPSKPEDYDTVETVPITFSYTSS</sequence>
<feature type="signal peptide" evidence="9">
    <location>
        <begin position="1"/>
        <end position="20"/>
    </location>
</feature>
<dbReference type="PANTHER" id="PTHR43806">
    <property type="entry name" value="PEPTIDASE S8"/>
    <property type="match status" value="1"/>
</dbReference>
<proteinExistence type="inferred from homology"/>
<reference evidence="12" key="1">
    <citation type="journal article" date="2020" name="Stud. Mycol.">
        <title>101 Dothideomycetes genomes: a test case for predicting lifestyles and emergence of pathogens.</title>
        <authorList>
            <person name="Haridas S."/>
            <person name="Albert R."/>
            <person name="Binder M."/>
            <person name="Bloem J."/>
            <person name="Labutti K."/>
            <person name="Salamov A."/>
            <person name="Andreopoulos B."/>
            <person name="Baker S."/>
            <person name="Barry K."/>
            <person name="Bills G."/>
            <person name="Bluhm B."/>
            <person name="Cannon C."/>
            <person name="Castanera R."/>
            <person name="Culley D."/>
            <person name="Daum C."/>
            <person name="Ezra D."/>
            <person name="Gonzalez J."/>
            <person name="Henrissat B."/>
            <person name="Kuo A."/>
            <person name="Liang C."/>
            <person name="Lipzen A."/>
            <person name="Lutzoni F."/>
            <person name="Magnuson J."/>
            <person name="Mondo S."/>
            <person name="Nolan M."/>
            <person name="Ohm R."/>
            <person name="Pangilinan J."/>
            <person name="Park H.-J."/>
            <person name="Ramirez L."/>
            <person name="Alfaro M."/>
            <person name="Sun H."/>
            <person name="Tritt A."/>
            <person name="Yoshinaga Y."/>
            <person name="Zwiers L.-H."/>
            <person name="Turgeon B."/>
            <person name="Goodwin S."/>
            <person name="Spatafora J."/>
            <person name="Crous P."/>
            <person name="Grigoriev I."/>
        </authorList>
    </citation>
    <scope>NUCLEOTIDE SEQUENCE</scope>
    <source>
        <strain evidence="12">CBS 109.77</strain>
    </source>
</reference>
<dbReference type="Proteomes" id="UP000799757">
    <property type="component" value="Unassembled WGS sequence"/>
</dbReference>
<organism evidence="12 13">
    <name type="scientific">Melanomma pulvis-pyrius CBS 109.77</name>
    <dbReference type="NCBI Taxonomy" id="1314802"/>
    <lineage>
        <taxon>Eukaryota</taxon>
        <taxon>Fungi</taxon>
        <taxon>Dikarya</taxon>
        <taxon>Ascomycota</taxon>
        <taxon>Pezizomycotina</taxon>
        <taxon>Dothideomycetes</taxon>
        <taxon>Pleosporomycetidae</taxon>
        <taxon>Pleosporales</taxon>
        <taxon>Melanommataceae</taxon>
        <taxon>Melanomma</taxon>
    </lineage>
</organism>
<dbReference type="EMBL" id="MU002204">
    <property type="protein sequence ID" value="KAF2788581.1"/>
    <property type="molecule type" value="Genomic_DNA"/>
</dbReference>
<dbReference type="PROSITE" id="PS00138">
    <property type="entry name" value="SUBTILASE_SER"/>
    <property type="match status" value="1"/>
</dbReference>
<dbReference type="InterPro" id="IPR036852">
    <property type="entry name" value="Peptidase_S8/S53_dom_sf"/>
</dbReference>
<name>A0A6A6WXD2_9PLEO</name>
<evidence type="ECO:0000313" key="12">
    <source>
        <dbReference type="EMBL" id="KAF2788581.1"/>
    </source>
</evidence>
<dbReference type="PRINTS" id="PR00723">
    <property type="entry name" value="SUBTILISIN"/>
</dbReference>
<evidence type="ECO:0000256" key="9">
    <source>
        <dbReference type="SAM" id="SignalP"/>
    </source>
</evidence>